<comment type="subcellular location">
    <subcellularLocation>
        <location evidence="7">Cytoplasm</location>
    </subcellularLocation>
</comment>
<dbReference type="InterPro" id="IPR015424">
    <property type="entry name" value="PyrdxlP-dep_Trfase"/>
</dbReference>
<name>A0A9D2UG51_9MICC</name>
<evidence type="ECO:0000256" key="6">
    <source>
        <dbReference type="ARBA" id="ARBA00022898"/>
    </source>
</evidence>
<feature type="binding site" evidence="7">
    <location>
        <begin position="329"/>
        <end position="330"/>
    </location>
    <ligand>
        <name>pyridoxal 5'-phosphate</name>
        <dbReference type="ChEBI" id="CHEBI:597326"/>
    </ligand>
</feature>
<comment type="caution">
    <text evidence="8">The sequence shown here is derived from an EMBL/GenBank/DDBJ whole genome shotgun (WGS) entry which is preliminary data.</text>
</comment>
<evidence type="ECO:0000256" key="1">
    <source>
        <dbReference type="ARBA" id="ARBA00001933"/>
    </source>
</evidence>
<comment type="subunit">
    <text evidence="7">Homodimer.</text>
</comment>
<comment type="similarity">
    <text evidence="7">Belongs to the class-III pyridoxal-phosphate-dependent aminotransferase family. BioA subfamily.</text>
</comment>
<keyword evidence="3 7" id="KW-0808">Transferase</keyword>
<protein>
    <recommendedName>
        <fullName evidence="7">Adenosylmethionine-8-amino-7-oxononanoate aminotransferase</fullName>
        <ecNumber evidence="7">2.6.1.62</ecNumber>
    </recommendedName>
    <alternativeName>
        <fullName evidence="7">7,8-diamino-pelargonic acid aminotransferase</fullName>
        <shortName evidence="7">DAPA AT</shortName>
        <shortName evidence="7">DAPA aminotransferase</shortName>
    </alternativeName>
    <alternativeName>
        <fullName evidence="7">7,8-diaminononanoate synthase</fullName>
        <shortName evidence="7">DANS</shortName>
    </alternativeName>
    <alternativeName>
        <fullName evidence="7">Diaminopelargonic acid synthase</fullName>
    </alternativeName>
</protein>
<feature type="binding site" evidence="7">
    <location>
        <begin position="122"/>
        <end position="123"/>
    </location>
    <ligand>
        <name>pyridoxal 5'-phosphate</name>
        <dbReference type="ChEBI" id="CHEBI:597326"/>
    </ligand>
</feature>
<dbReference type="Gene3D" id="3.40.640.10">
    <property type="entry name" value="Type I PLP-dependent aspartate aminotransferase-like (Major domain)"/>
    <property type="match status" value="1"/>
</dbReference>
<dbReference type="InterPro" id="IPR049704">
    <property type="entry name" value="Aminotrans_3_PPA_site"/>
</dbReference>
<evidence type="ECO:0000256" key="4">
    <source>
        <dbReference type="ARBA" id="ARBA00022691"/>
    </source>
</evidence>
<dbReference type="InterPro" id="IPR015421">
    <property type="entry name" value="PyrdxlP-dep_Trfase_major"/>
</dbReference>
<dbReference type="InterPro" id="IPR005815">
    <property type="entry name" value="BioA"/>
</dbReference>
<feature type="site" description="Participates in the substrate recognition with KAPA and in a stacking interaction with the adenine ring of SAM" evidence="7">
    <location>
        <position position="24"/>
    </location>
</feature>
<keyword evidence="2 7" id="KW-0032">Aminotransferase</keyword>
<dbReference type="Gene3D" id="3.90.1150.10">
    <property type="entry name" value="Aspartate Aminotransferase, domain 1"/>
    <property type="match status" value="1"/>
</dbReference>
<dbReference type="InterPro" id="IPR015422">
    <property type="entry name" value="PyrdxlP-dep_Trfase_small"/>
</dbReference>
<keyword evidence="5 7" id="KW-0093">Biotin biosynthesis</keyword>
<dbReference type="NCBIfam" id="TIGR00508">
    <property type="entry name" value="bioA"/>
    <property type="match status" value="1"/>
</dbReference>
<reference evidence="8" key="2">
    <citation type="submission" date="2021-04" db="EMBL/GenBank/DDBJ databases">
        <authorList>
            <person name="Gilroy R."/>
        </authorList>
    </citation>
    <scope>NUCLEOTIDE SEQUENCE</scope>
    <source>
        <strain evidence="8">ChiHjej10B9-4811</strain>
    </source>
</reference>
<comment type="catalytic activity">
    <reaction evidence="7">
        <text>(8S)-8-amino-7-oxononanoate + S-adenosyl-L-methionine = S-adenosyl-4-methylsulfanyl-2-oxobutanoate + (7R,8S)-7,8-diammoniononanoate</text>
        <dbReference type="Rhea" id="RHEA:16861"/>
        <dbReference type="ChEBI" id="CHEBI:16490"/>
        <dbReference type="ChEBI" id="CHEBI:59789"/>
        <dbReference type="ChEBI" id="CHEBI:149468"/>
        <dbReference type="ChEBI" id="CHEBI:149469"/>
        <dbReference type="EC" id="2.6.1.62"/>
    </reaction>
</comment>
<evidence type="ECO:0000256" key="7">
    <source>
        <dbReference type="HAMAP-Rule" id="MF_00834"/>
    </source>
</evidence>
<evidence type="ECO:0000256" key="5">
    <source>
        <dbReference type="ARBA" id="ARBA00022756"/>
    </source>
</evidence>
<organism evidence="8 9">
    <name type="scientific">Candidatus Rothia avistercoris</name>
    <dbReference type="NCBI Taxonomy" id="2840479"/>
    <lineage>
        <taxon>Bacteria</taxon>
        <taxon>Bacillati</taxon>
        <taxon>Actinomycetota</taxon>
        <taxon>Actinomycetes</taxon>
        <taxon>Micrococcales</taxon>
        <taxon>Micrococcaceae</taxon>
        <taxon>Rothia</taxon>
    </lineage>
</organism>
<accession>A0A9D2UG51</accession>
<feature type="binding site" evidence="7">
    <location>
        <position position="266"/>
    </location>
    <ligand>
        <name>pyridoxal 5'-phosphate</name>
        <dbReference type="ChEBI" id="CHEBI:597326"/>
    </ligand>
</feature>
<evidence type="ECO:0000313" key="9">
    <source>
        <dbReference type="Proteomes" id="UP000823908"/>
    </source>
</evidence>
<evidence type="ECO:0000256" key="3">
    <source>
        <dbReference type="ARBA" id="ARBA00022679"/>
    </source>
</evidence>
<keyword evidence="7" id="KW-0963">Cytoplasm</keyword>
<dbReference type="InterPro" id="IPR005814">
    <property type="entry name" value="Aminotrans_3"/>
</dbReference>
<dbReference type="GO" id="GO:0005737">
    <property type="term" value="C:cytoplasm"/>
    <property type="evidence" value="ECO:0007669"/>
    <property type="project" value="UniProtKB-SubCell"/>
</dbReference>
<keyword evidence="6 7" id="KW-0663">Pyridoxal phosphate</keyword>
<comment type="pathway">
    <text evidence="7">Cofactor biosynthesis; biotin biosynthesis; 7,8-diaminononanoate from 8-amino-7-oxononanoate (SAM route): step 1/1.</text>
</comment>
<comment type="cofactor">
    <cofactor evidence="1 7">
        <name>pyridoxal 5'-phosphate</name>
        <dbReference type="ChEBI" id="CHEBI:597326"/>
    </cofactor>
</comment>
<keyword evidence="4 7" id="KW-0949">S-adenosyl-L-methionine</keyword>
<dbReference type="Pfam" id="PF00202">
    <property type="entry name" value="Aminotran_3"/>
    <property type="match status" value="1"/>
</dbReference>
<dbReference type="HAMAP" id="MF_00834">
    <property type="entry name" value="BioA"/>
    <property type="match status" value="1"/>
</dbReference>
<feature type="modified residue" description="N6-(pyridoxal phosphate)lysine" evidence="7">
    <location>
        <position position="295"/>
    </location>
</feature>
<proteinExistence type="inferred from homology"/>
<dbReference type="CDD" id="cd00610">
    <property type="entry name" value="OAT_like"/>
    <property type="match status" value="1"/>
</dbReference>
<feature type="binding site" evidence="7">
    <location>
        <position position="295"/>
    </location>
    <ligand>
        <name>substrate</name>
    </ligand>
</feature>
<dbReference type="FunFam" id="3.40.640.10:FF:000004">
    <property type="entry name" value="Acetylornithine aminotransferase"/>
    <property type="match status" value="1"/>
</dbReference>
<dbReference type="SUPFAM" id="SSF53383">
    <property type="entry name" value="PLP-dependent transferases"/>
    <property type="match status" value="1"/>
</dbReference>
<comment type="function">
    <text evidence="7">Catalyzes the transfer of the alpha-amino group from S-adenosyl-L-methionine (SAM) to 7-keto-8-aminopelargonic acid (KAPA) to form 7,8-diaminopelargonic acid (DAPA). It is the only aminotransferase known to utilize SAM as an amino donor.</text>
</comment>
<dbReference type="GO" id="GO:0030170">
    <property type="term" value="F:pyridoxal phosphate binding"/>
    <property type="evidence" value="ECO:0007669"/>
    <property type="project" value="UniProtKB-UniRule"/>
</dbReference>
<dbReference type="PANTHER" id="PTHR42684:SF17">
    <property type="entry name" value="ADENOSYLMETHIONINE-8-AMINO-7-OXONONANOATE AMINOTRANSFERASE"/>
    <property type="match status" value="1"/>
</dbReference>
<feature type="binding site" evidence="7">
    <location>
        <position position="62"/>
    </location>
    <ligand>
        <name>substrate</name>
    </ligand>
</feature>
<dbReference type="PROSITE" id="PS00600">
    <property type="entry name" value="AA_TRANSFER_CLASS_3"/>
    <property type="match status" value="1"/>
</dbReference>
<evidence type="ECO:0000256" key="2">
    <source>
        <dbReference type="ARBA" id="ARBA00022576"/>
    </source>
</evidence>
<sequence>MFKKTYAPAKSLIERDRGLLWHPYAPLESRPLYAVTEAQGSVITLQSAEGATYSALDAMSSWWCQVHGYRNPALDRALAEQAARFSHVMFGGLTHQPAIELAERLVALSPEGLNHVFLADSGSISVEVALKLAVQYQSALGKPERRRFIALEGGYHGDTIGAMGVSDPAGSMHRDFSHLVTSQFFVPRPPAARYLPQSDTWECDEAEQMQWEETVSTLVGRYAQESAALILEPVVQGAGGMFFYHPRCLNHLRALADEHGLLLIFDEIATGFGRTGRLFAAEWAGVTPDVMTVGKALTGGYLTQAATLVTSPVADVISNSVHKALMHGPTFMGNPLASAVSCASLDLLTGVLPADEGYPSSLWSDQVPVIGENLHRALAPARELEIVQDVRVLGAIGVVELVQNVDIPAVTECALEAGVWVRPFRKTVYTMPTYISSPHDVERIGAGICSALERVYG</sequence>
<feature type="binding site" evidence="7">
    <location>
        <position position="155"/>
    </location>
    <ligand>
        <name>substrate</name>
    </ligand>
</feature>
<dbReference type="Proteomes" id="UP000823908">
    <property type="component" value="Unassembled WGS sequence"/>
</dbReference>
<dbReference type="AlphaFoldDB" id="A0A9D2UG51"/>
<feature type="binding site" evidence="7">
    <location>
        <position position="328"/>
    </location>
    <ligand>
        <name>substrate</name>
    </ligand>
</feature>
<reference evidence="8" key="1">
    <citation type="journal article" date="2021" name="PeerJ">
        <title>Extensive microbial diversity within the chicken gut microbiome revealed by metagenomics and culture.</title>
        <authorList>
            <person name="Gilroy R."/>
            <person name="Ravi A."/>
            <person name="Getino M."/>
            <person name="Pursley I."/>
            <person name="Horton D.L."/>
            <person name="Alikhan N.F."/>
            <person name="Baker D."/>
            <person name="Gharbi K."/>
            <person name="Hall N."/>
            <person name="Watson M."/>
            <person name="Adriaenssens E.M."/>
            <person name="Foster-Nyarko E."/>
            <person name="Jarju S."/>
            <person name="Secka A."/>
            <person name="Antonio M."/>
            <person name="Oren A."/>
            <person name="Chaudhuri R.R."/>
            <person name="La Ragione R."/>
            <person name="Hildebrand F."/>
            <person name="Pallen M.J."/>
        </authorList>
    </citation>
    <scope>NUCLEOTIDE SEQUENCE</scope>
    <source>
        <strain evidence="8">ChiHjej10B9-4811</strain>
    </source>
</reference>
<feature type="binding site" evidence="7">
    <location>
        <position position="422"/>
    </location>
    <ligand>
        <name>substrate</name>
    </ligand>
</feature>
<dbReference type="GO" id="GO:0004015">
    <property type="term" value="F:adenosylmethionine-8-amino-7-oxononanoate transaminase activity"/>
    <property type="evidence" value="ECO:0007669"/>
    <property type="project" value="UniProtKB-UniRule"/>
</dbReference>
<dbReference type="EMBL" id="DWUS01000174">
    <property type="protein sequence ID" value="HJD51704.1"/>
    <property type="molecule type" value="Genomic_DNA"/>
</dbReference>
<dbReference type="GO" id="GO:0009102">
    <property type="term" value="P:biotin biosynthetic process"/>
    <property type="evidence" value="ECO:0007669"/>
    <property type="project" value="UniProtKB-UniRule"/>
</dbReference>
<gene>
    <name evidence="7 8" type="primary">bioA</name>
    <name evidence="8" type="ORF">H9908_07560</name>
</gene>
<dbReference type="EC" id="2.6.1.62" evidence="7"/>
<evidence type="ECO:0000313" key="8">
    <source>
        <dbReference type="EMBL" id="HJD51704.1"/>
    </source>
</evidence>
<dbReference type="PANTHER" id="PTHR42684">
    <property type="entry name" value="ADENOSYLMETHIONINE-8-AMINO-7-OXONONANOATE AMINOTRANSFERASE"/>
    <property type="match status" value="1"/>
</dbReference>